<evidence type="ECO:0000256" key="5">
    <source>
        <dbReference type="ARBA" id="ARBA00022989"/>
    </source>
</evidence>
<feature type="transmembrane region" description="Helical" evidence="8">
    <location>
        <begin position="52"/>
        <end position="69"/>
    </location>
</feature>
<evidence type="ECO:0000256" key="1">
    <source>
        <dbReference type="ARBA" id="ARBA00004651"/>
    </source>
</evidence>
<evidence type="ECO:0000256" key="8">
    <source>
        <dbReference type="SAM" id="Phobius"/>
    </source>
</evidence>
<comment type="subcellular location">
    <subcellularLocation>
        <location evidence="1">Cell membrane</location>
        <topology evidence="1">Multi-pass membrane protein</topology>
    </subcellularLocation>
</comment>
<dbReference type="EMBL" id="JABTTE010000019">
    <property type="protein sequence ID" value="NSL52641.1"/>
    <property type="molecule type" value="Genomic_DNA"/>
</dbReference>
<feature type="transmembrane region" description="Helical" evidence="8">
    <location>
        <begin position="247"/>
        <end position="266"/>
    </location>
</feature>
<dbReference type="InterPro" id="IPR036259">
    <property type="entry name" value="MFS_trans_sf"/>
</dbReference>
<sequence>MAGIKGFLKSGHAPTLFSSFLYFDISFMIWVLLGATSTFIVADFDLTPAQKGLMVGIPVLGGALLRIPMGLLADRYGGKKMGIIGMLLTMIPLLWGWLYGQHLNEIFAFGFLLGIAGASFAVALPLASRWYPKEHQGLAMGIAGAGNSGTVFASMFAPRLAETYGWHGVFGLALIPLLIAFIIFVIFAKDSPNAPKPQSIGSYLSIVKYKETWIFSFFYSLTFGGFVGLTSYLALFFVDQYGVSKVTAGDFVTLIVFAGSFVRPIGGYLADRFGGVGLLLRLFAAAVVVISIIGFLPSSVYVALSLFVVTLLIFGIGNGALFQVIPTRFPKEVGIMTGFVGAAGGLGGFFLPNILGTFKDITGSYAFGFWWIAATYLVAFVILYMLRKAWEKTETETENTSIVTKREAAM</sequence>
<keyword evidence="4 8" id="KW-0812">Transmembrane</keyword>
<feature type="transmembrane region" description="Helical" evidence="8">
    <location>
        <begin position="278"/>
        <end position="296"/>
    </location>
</feature>
<evidence type="ECO:0000313" key="10">
    <source>
        <dbReference type="EMBL" id="NSL52641.1"/>
    </source>
</evidence>
<feature type="transmembrane region" description="Helical" evidence="8">
    <location>
        <begin position="20"/>
        <end position="40"/>
    </location>
</feature>
<evidence type="ECO:0000256" key="3">
    <source>
        <dbReference type="ARBA" id="ARBA00022448"/>
    </source>
</evidence>
<dbReference type="GO" id="GO:0042128">
    <property type="term" value="P:nitrate assimilation"/>
    <property type="evidence" value="ECO:0007669"/>
    <property type="project" value="UniProtKB-KW"/>
</dbReference>
<dbReference type="PANTHER" id="PTHR23515">
    <property type="entry name" value="HIGH-AFFINITY NITRATE TRANSPORTER 2.3"/>
    <property type="match status" value="1"/>
</dbReference>
<evidence type="ECO:0000313" key="11">
    <source>
        <dbReference type="Proteomes" id="UP000625804"/>
    </source>
</evidence>
<dbReference type="GO" id="GO:0005886">
    <property type="term" value="C:plasma membrane"/>
    <property type="evidence" value="ECO:0007669"/>
    <property type="project" value="UniProtKB-SubCell"/>
</dbReference>
<dbReference type="InterPro" id="IPR044772">
    <property type="entry name" value="NO3_transporter"/>
</dbReference>
<dbReference type="AlphaFoldDB" id="A0A8J8K927"/>
<dbReference type="RefSeq" id="WP_173731848.1">
    <property type="nucleotide sequence ID" value="NZ_JABTTE010000019.1"/>
</dbReference>
<comment type="caution">
    <text evidence="10">The sequence shown here is derived from an EMBL/GenBank/DDBJ whole genome shotgun (WGS) entry which is preliminary data.</text>
</comment>
<protein>
    <submittedName>
        <fullName evidence="10">NarK/NasA family nitrate transporter</fullName>
    </submittedName>
</protein>
<dbReference type="Gene3D" id="1.20.1250.20">
    <property type="entry name" value="MFS general substrate transporter like domains"/>
    <property type="match status" value="1"/>
</dbReference>
<evidence type="ECO:0000259" key="9">
    <source>
        <dbReference type="PROSITE" id="PS50850"/>
    </source>
</evidence>
<proteinExistence type="inferred from homology"/>
<keyword evidence="5 8" id="KW-1133">Transmembrane helix</keyword>
<reference evidence="10" key="1">
    <citation type="submission" date="2020-06" db="EMBL/GenBank/DDBJ databases">
        <title>A novel thermopfilic bacterium from Erzurum, Turkey.</title>
        <authorList>
            <person name="Adiguzel A."/>
            <person name="Ay H."/>
            <person name="Baltaci M.O."/>
        </authorList>
    </citation>
    <scope>NUCLEOTIDE SEQUENCE</scope>
    <source>
        <strain evidence="10">P2</strain>
    </source>
</reference>
<feature type="transmembrane region" description="Helical" evidence="8">
    <location>
        <begin position="333"/>
        <end position="355"/>
    </location>
</feature>
<keyword evidence="3" id="KW-0813">Transport</keyword>
<name>A0A8J8K927_9BACI</name>
<evidence type="ECO:0000256" key="4">
    <source>
        <dbReference type="ARBA" id="ARBA00022692"/>
    </source>
</evidence>
<gene>
    <name evidence="10" type="ORF">HR057_12835</name>
</gene>
<feature type="transmembrane region" description="Helical" evidence="8">
    <location>
        <begin position="106"/>
        <end position="126"/>
    </location>
</feature>
<feature type="transmembrane region" description="Helical" evidence="8">
    <location>
        <begin position="138"/>
        <end position="158"/>
    </location>
</feature>
<feature type="domain" description="Major facilitator superfamily (MFS) profile" evidence="9">
    <location>
        <begin position="14"/>
        <end position="391"/>
    </location>
</feature>
<evidence type="ECO:0000256" key="2">
    <source>
        <dbReference type="ARBA" id="ARBA00008432"/>
    </source>
</evidence>
<dbReference type="PROSITE" id="PS50850">
    <property type="entry name" value="MFS"/>
    <property type="match status" value="1"/>
</dbReference>
<evidence type="ECO:0000256" key="6">
    <source>
        <dbReference type="ARBA" id="ARBA00023063"/>
    </source>
</evidence>
<feature type="transmembrane region" description="Helical" evidence="8">
    <location>
        <begin position="81"/>
        <end position="100"/>
    </location>
</feature>
<feature type="transmembrane region" description="Helical" evidence="8">
    <location>
        <begin position="367"/>
        <end position="386"/>
    </location>
</feature>
<accession>A0A8J8K927</accession>
<feature type="transmembrane region" description="Helical" evidence="8">
    <location>
        <begin position="164"/>
        <end position="188"/>
    </location>
</feature>
<feature type="transmembrane region" description="Helical" evidence="8">
    <location>
        <begin position="302"/>
        <end position="321"/>
    </location>
</feature>
<dbReference type="Pfam" id="PF07690">
    <property type="entry name" value="MFS_1"/>
    <property type="match status" value="1"/>
</dbReference>
<dbReference type="SUPFAM" id="SSF103473">
    <property type="entry name" value="MFS general substrate transporter"/>
    <property type="match status" value="1"/>
</dbReference>
<feature type="transmembrane region" description="Helical" evidence="8">
    <location>
        <begin position="213"/>
        <end position="235"/>
    </location>
</feature>
<evidence type="ECO:0000256" key="7">
    <source>
        <dbReference type="ARBA" id="ARBA00023136"/>
    </source>
</evidence>
<keyword evidence="11" id="KW-1185">Reference proteome</keyword>
<dbReference type="CDD" id="cd17341">
    <property type="entry name" value="MFS_NRT2_like"/>
    <property type="match status" value="1"/>
</dbReference>
<dbReference type="Proteomes" id="UP000625804">
    <property type="component" value="Unassembled WGS sequence"/>
</dbReference>
<dbReference type="GO" id="GO:0015112">
    <property type="term" value="F:nitrate transmembrane transporter activity"/>
    <property type="evidence" value="ECO:0007669"/>
    <property type="project" value="InterPro"/>
</dbReference>
<organism evidence="10 11">
    <name type="scientific">Calidifontibacillus erzurumensis</name>
    <dbReference type="NCBI Taxonomy" id="2741433"/>
    <lineage>
        <taxon>Bacteria</taxon>
        <taxon>Bacillati</taxon>
        <taxon>Bacillota</taxon>
        <taxon>Bacilli</taxon>
        <taxon>Bacillales</taxon>
        <taxon>Bacillaceae</taxon>
        <taxon>Calidifontibacillus/Schinkia group</taxon>
        <taxon>Calidifontibacillus</taxon>
    </lineage>
</organism>
<dbReference type="InterPro" id="IPR020846">
    <property type="entry name" value="MFS_dom"/>
</dbReference>
<keyword evidence="7 8" id="KW-0472">Membrane</keyword>
<keyword evidence="6" id="KW-0534">Nitrate assimilation</keyword>
<dbReference type="InterPro" id="IPR011701">
    <property type="entry name" value="MFS"/>
</dbReference>
<comment type="similarity">
    <text evidence="2">Belongs to the major facilitator superfamily. Nitrate/nitrite porter (TC 2.A.1.8) family.</text>
</comment>